<evidence type="ECO:0000313" key="3">
    <source>
        <dbReference type="Proteomes" id="UP000009096"/>
    </source>
</evidence>
<feature type="compositionally biased region" description="Polar residues" evidence="1">
    <location>
        <begin position="139"/>
        <end position="149"/>
    </location>
</feature>
<dbReference type="RefSeq" id="XP_018750554.1">
    <property type="nucleotide sequence ID" value="XM_018893674.1"/>
</dbReference>
<dbReference type="eggNOG" id="ENOG502QQEE">
    <property type="taxonomic scope" value="Eukaryota"/>
</dbReference>
<protein>
    <submittedName>
        <fullName evidence="2">Uncharacterized protein</fullName>
    </submittedName>
</protein>
<sequence>MLGTKSRSHDVVGIHRHSLIQTTSHHTQCFRTSTLQDSKPWGNTKSYLGRTQALGTQESLPNTFIRDQRPEPTNMPPIPIHTSSPITAAKASGITPKTAHSDDPVVPAEVPASNEVPTSTYPAAQPGARPSMPAPTGVPQPSANIQPTPTRAVVDSSPPAPQPGAVPEPQNGAYLPPPPKAGETLRETQTQFTPAQVPYAPISSGSEFAATRSATTAAPLPGPSPMAGLGPTGVLGGGSGSDLSHPPGYHQNVHASEFSSAQRAAHEASVSQERRPSLIGDNDEEGVWSAAKKWASAAGESLAAAEHEVWKRINKE</sequence>
<accession>W7LYG8</accession>
<evidence type="ECO:0000313" key="2">
    <source>
        <dbReference type="EMBL" id="EWG44363.1"/>
    </source>
</evidence>
<gene>
    <name evidence="2" type="ORF">FVEG_05445</name>
</gene>
<organism evidence="2 3">
    <name type="scientific">Gibberella moniliformis (strain M3125 / FGSC 7600)</name>
    <name type="common">Maize ear and stalk rot fungus</name>
    <name type="synonym">Fusarium verticillioides</name>
    <dbReference type="NCBI Taxonomy" id="334819"/>
    <lineage>
        <taxon>Eukaryota</taxon>
        <taxon>Fungi</taxon>
        <taxon>Dikarya</taxon>
        <taxon>Ascomycota</taxon>
        <taxon>Pezizomycotina</taxon>
        <taxon>Sordariomycetes</taxon>
        <taxon>Hypocreomycetidae</taxon>
        <taxon>Hypocreales</taxon>
        <taxon>Nectriaceae</taxon>
        <taxon>Fusarium</taxon>
        <taxon>Fusarium fujikuroi species complex</taxon>
    </lineage>
</organism>
<evidence type="ECO:0000256" key="1">
    <source>
        <dbReference type="SAM" id="MobiDB-lite"/>
    </source>
</evidence>
<name>W7LYG8_GIBM7</name>
<dbReference type="KEGG" id="fvr:FVEG_05445"/>
<dbReference type="AlphaFoldDB" id="W7LYG8"/>
<dbReference type="EMBL" id="DS022247">
    <property type="protein sequence ID" value="EWG44363.1"/>
    <property type="molecule type" value="Genomic_DNA"/>
</dbReference>
<dbReference type="Proteomes" id="UP000009096">
    <property type="component" value="Chromosome 3"/>
</dbReference>
<dbReference type="OrthoDB" id="5385910at2759"/>
<proteinExistence type="predicted"/>
<keyword evidence="3" id="KW-1185">Reference proteome</keyword>
<feature type="compositionally biased region" description="Polar residues" evidence="1">
    <location>
        <begin position="253"/>
        <end position="262"/>
    </location>
</feature>
<dbReference type="GeneID" id="30063441"/>
<reference evidence="2 3" key="1">
    <citation type="journal article" date="2010" name="Nature">
        <title>Comparative genomics reveals mobile pathogenicity chromosomes in Fusarium.</title>
        <authorList>
            <person name="Ma L.J."/>
            <person name="van der Does H.C."/>
            <person name="Borkovich K.A."/>
            <person name="Coleman J.J."/>
            <person name="Daboussi M.J."/>
            <person name="Di Pietro A."/>
            <person name="Dufresne M."/>
            <person name="Freitag M."/>
            <person name="Grabherr M."/>
            <person name="Henrissat B."/>
            <person name="Houterman P.M."/>
            <person name="Kang S."/>
            <person name="Shim W.B."/>
            <person name="Woloshuk C."/>
            <person name="Xie X."/>
            <person name="Xu J.R."/>
            <person name="Antoniw J."/>
            <person name="Baker S.E."/>
            <person name="Bluhm B.H."/>
            <person name="Breakspear A."/>
            <person name="Brown D.W."/>
            <person name="Butchko R.A."/>
            <person name="Chapman S."/>
            <person name="Coulson R."/>
            <person name="Coutinho P.M."/>
            <person name="Danchin E.G."/>
            <person name="Diener A."/>
            <person name="Gale L.R."/>
            <person name="Gardiner D.M."/>
            <person name="Goff S."/>
            <person name="Hammond-Kosack K.E."/>
            <person name="Hilburn K."/>
            <person name="Hua-Van A."/>
            <person name="Jonkers W."/>
            <person name="Kazan K."/>
            <person name="Kodira C.D."/>
            <person name="Koehrsen M."/>
            <person name="Kumar L."/>
            <person name="Lee Y.H."/>
            <person name="Li L."/>
            <person name="Manners J.M."/>
            <person name="Miranda-Saavedra D."/>
            <person name="Mukherjee M."/>
            <person name="Park G."/>
            <person name="Park J."/>
            <person name="Park S.Y."/>
            <person name="Proctor R.H."/>
            <person name="Regev A."/>
            <person name="Ruiz-Roldan M.C."/>
            <person name="Sain D."/>
            <person name="Sakthikumar S."/>
            <person name="Sykes S."/>
            <person name="Schwartz D.C."/>
            <person name="Turgeon B.G."/>
            <person name="Wapinski I."/>
            <person name="Yoder O."/>
            <person name="Young S."/>
            <person name="Zeng Q."/>
            <person name="Zhou S."/>
            <person name="Galagan J."/>
            <person name="Cuomo C.A."/>
            <person name="Kistler H.C."/>
            <person name="Rep M."/>
        </authorList>
    </citation>
    <scope>NUCLEOTIDE SEQUENCE [LARGE SCALE GENOMIC DNA]</scope>
    <source>
        <strain evidence="3">M3125 / FGSC 7600</strain>
    </source>
</reference>
<feature type="region of interest" description="Disordered" evidence="1">
    <location>
        <begin position="94"/>
        <end position="286"/>
    </location>
</feature>
<dbReference type="VEuPathDB" id="FungiDB:FVEG_05445"/>
<feature type="compositionally biased region" description="Gly residues" evidence="1">
    <location>
        <begin position="230"/>
        <end position="240"/>
    </location>
</feature>